<dbReference type="GO" id="GO:0004860">
    <property type="term" value="F:protein kinase inhibitor activity"/>
    <property type="evidence" value="ECO:0007669"/>
    <property type="project" value="UniProtKB-KW"/>
</dbReference>
<dbReference type="PANTHER" id="PTHR33142">
    <property type="entry name" value="CYCLIN-DEPENDENT PROTEIN KINASE INHIBITOR SMR13"/>
    <property type="match status" value="1"/>
</dbReference>
<dbReference type="AlphaFoldDB" id="A0A9Q1GNU7"/>
<dbReference type="EMBL" id="JAKOGI010001611">
    <property type="protein sequence ID" value="KAJ8424747.1"/>
    <property type="molecule type" value="Genomic_DNA"/>
</dbReference>
<comment type="caution">
    <text evidence="4">The sequence shown here is derived from an EMBL/GenBank/DDBJ whole genome shotgun (WGS) entry which is preliminary data.</text>
</comment>
<evidence type="ECO:0000256" key="2">
    <source>
        <dbReference type="ARBA" id="ARBA00023306"/>
    </source>
</evidence>
<dbReference type="OrthoDB" id="1840446at2759"/>
<dbReference type="Proteomes" id="UP001153076">
    <property type="component" value="Unassembled WGS sequence"/>
</dbReference>
<evidence type="ECO:0000256" key="3">
    <source>
        <dbReference type="SAM" id="MobiDB-lite"/>
    </source>
</evidence>
<gene>
    <name evidence="4" type="ORF">Cgig2_013528</name>
</gene>
<sequence length="160" mass="18039">MAPRRREKPTNTPPKQATIETRRITRSIYKKQQMIASQQEKPSKIIESSILVEDENEDSSTKNEGFDGGCSTPKSEKYKVPEITTCPPAPKKPRRTVAVSVSSSKNCLAPRRRPIAFFTHPDLDKFLTFAASDHIKIIRISSDTVRSEKAEVSKINQIKL</sequence>
<evidence type="ECO:0000313" key="4">
    <source>
        <dbReference type="EMBL" id="KAJ8424747.1"/>
    </source>
</evidence>
<feature type="region of interest" description="Disordered" evidence="3">
    <location>
        <begin position="34"/>
        <end position="76"/>
    </location>
</feature>
<keyword evidence="2" id="KW-0131">Cell cycle</keyword>
<evidence type="ECO:0000313" key="5">
    <source>
        <dbReference type="Proteomes" id="UP001153076"/>
    </source>
</evidence>
<evidence type="ECO:0000256" key="1">
    <source>
        <dbReference type="ARBA" id="ARBA00023013"/>
    </source>
</evidence>
<name>A0A9Q1GNU7_9CARY</name>
<proteinExistence type="predicted"/>
<keyword evidence="1" id="KW-0649">Protein kinase inhibitor</keyword>
<dbReference type="GO" id="GO:0005634">
    <property type="term" value="C:nucleus"/>
    <property type="evidence" value="ECO:0007669"/>
    <property type="project" value="TreeGrafter"/>
</dbReference>
<protein>
    <submittedName>
        <fullName evidence="4">Uncharacterized protein</fullName>
    </submittedName>
</protein>
<dbReference type="InterPro" id="IPR040389">
    <property type="entry name" value="SMR"/>
</dbReference>
<dbReference type="GO" id="GO:0032875">
    <property type="term" value="P:regulation of DNA endoreduplication"/>
    <property type="evidence" value="ECO:0007669"/>
    <property type="project" value="InterPro"/>
</dbReference>
<organism evidence="4 5">
    <name type="scientific">Carnegiea gigantea</name>
    <dbReference type="NCBI Taxonomy" id="171969"/>
    <lineage>
        <taxon>Eukaryota</taxon>
        <taxon>Viridiplantae</taxon>
        <taxon>Streptophyta</taxon>
        <taxon>Embryophyta</taxon>
        <taxon>Tracheophyta</taxon>
        <taxon>Spermatophyta</taxon>
        <taxon>Magnoliopsida</taxon>
        <taxon>eudicotyledons</taxon>
        <taxon>Gunneridae</taxon>
        <taxon>Pentapetalae</taxon>
        <taxon>Caryophyllales</taxon>
        <taxon>Cactineae</taxon>
        <taxon>Cactaceae</taxon>
        <taxon>Cactoideae</taxon>
        <taxon>Echinocereeae</taxon>
        <taxon>Carnegiea</taxon>
    </lineage>
</organism>
<keyword evidence="5" id="KW-1185">Reference proteome</keyword>
<reference evidence="4" key="1">
    <citation type="submission" date="2022-04" db="EMBL/GenBank/DDBJ databases">
        <title>Carnegiea gigantea Genome sequencing and assembly v2.</title>
        <authorList>
            <person name="Copetti D."/>
            <person name="Sanderson M.J."/>
            <person name="Burquez A."/>
            <person name="Wojciechowski M.F."/>
        </authorList>
    </citation>
    <scope>NUCLEOTIDE SEQUENCE</scope>
    <source>
        <strain evidence="4">SGP5-SGP5p</strain>
        <tissue evidence="4">Aerial part</tissue>
    </source>
</reference>
<dbReference type="PANTHER" id="PTHR33142:SF8">
    <property type="entry name" value="CYCLIN-DEPENDENT PROTEIN KINASE INHIBITOR SMR9"/>
    <property type="match status" value="1"/>
</dbReference>
<accession>A0A9Q1GNU7</accession>